<dbReference type="SUPFAM" id="SSF55031">
    <property type="entry name" value="Bacterial exopeptidase dimerisation domain"/>
    <property type="match status" value="1"/>
</dbReference>
<feature type="domain" description="Peptidase M20 dimerisation" evidence="3">
    <location>
        <begin position="222"/>
        <end position="310"/>
    </location>
</feature>
<dbReference type="Pfam" id="PF01546">
    <property type="entry name" value="Peptidase_M20"/>
    <property type="match status" value="1"/>
</dbReference>
<dbReference type="FunFam" id="3.30.70.360:FF:000004">
    <property type="entry name" value="Peptidase M20 domain-containing protein 2"/>
    <property type="match status" value="1"/>
</dbReference>
<dbReference type="EMBL" id="KQ964248">
    <property type="protein sequence ID" value="KXJ93023.1"/>
    <property type="molecule type" value="Genomic_DNA"/>
</dbReference>
<dbReference type="Gene3D" id="3.30.70.360">
    <property type="match status" value="1"/>
</dbReference>
<name>A0A136J784_9PEZI</name>
<accession>A0A136J784</accession>
<gene>
    <name evidence="4" type="ORF">Micbo1qcDRAFT_222743</name>
</gene>
<evidence type="ECO:0000256" key="2">
    <source>
        <dbReference type="SAM" id="SignalP"/>
    </source>
</evidence>
<dbReference type="AlphaFoldDB" id="A0A136J784"/>
<feature type="signal peptide" evidence="2">
    <location>
        <begin position="1"/>
        <end position="21"/>
    </location>
</feature>
<dbReference type="InterPro" id="IPR002933">
    <property type="entry name" value="Peptidase_M20"/>
</dbReference>
<dbReference type="CDD" id="cd05672">
    <property type="entry name" value="M20_ACY1L2-like"/>
    <property type="match status" value="1"/>
</dbReference>
<dbReference type="InterPro" id="IPR017439">
    <property type="entry name" value="Amidohydrolase"/>
</dbReference>
<evidence type="ECO:0000256" key="1">
    <source>
        <dbReference type="ARBA" id="ARBA00006247"/>
    </source>
</evidence>
<dbReference type="InterPro" id="IPR036264">
    <property type="entry name" value="Bact_exopeptidase_dim_dom"/>
</dbReference>
<dbReference type="SUPFAM" id="SSF53187">
    <property type="entry name" value="Zn-dependent exopeptidases"/>
    <property type="match status" value="1"/>
</dbReference>
<feature type="chain" id="PRO_5007293584" evidence="2">
    <location>
        <begin position="22"/>
        <end position="464"/>
    </location>
</feature>
<dbReference type="PIRSF" id="PIRSF037226">
    <property type="entry name" value="Amidohydrolase_ACY1L2_prd"/>
    <property type="match status" value="1"/>
</dbReference>
<sequence length="464" mass="49527">MARFALSTAATALLLASRSIASSTPHLLHRQAAGATGNSANSSSPYLEEISDFLDAASDELWKVNRAIHENPELGYKEYKAHDLLTYFLEGRDGWNVTRSTHGIETAFAAVFKGSGDGPVVSFNAEYDALQNLGHACGHNLIATVGLGGAIAAAEVMRAHKLPGTIILFGTPAEESLGGKVKMLEAGVFRDHKIDVSLMAHPTVGGGDSPYALTQSTDRLDLEYYGKPAHAAAAPYQGVNAQDALVLAYSALSMLRQQSLATDMVHGVITSGGTSINVIPDKSKASFQIRSASDTDLKPWTERLLKCFEAGALATGAELNLTMRPYGYSNHRTNEVLAKSYARHFASLSSNETLPDPDLDKLRAPGGSTDQGNISWEFPSIHPFFGIYNEDGSMPSGAPHTAPFEVAAGSKRAHNKAIQTAKSLAGIAVDVLTVDGMLKEIKVEFERTVKTQSRQRGVRATLTA</sequence>
<dbReference type="InterPro" id="IPR017144">
    <property type="entry name" value="Xaa-Arg_dipeptidase"/>
</dbReference>
<dbReference type="NCBIfam" id="TIGR01891">
    <property type="entry name" value="amidohydrolases"/>
    <property type="match status" value="1"/>
</dbReference>
<reference evidence="5" key="1">
    <citation type="submission" date="2016-02" db="EMBL/GenBank/DDBJ databases">
        <title>Draft genome sequence of Microdochium bolleyi, a fungal endophyte of beachgrass.</title>
        <authorList>
            <consortium name="DOE Joint Genome Institute"/>
            <person name="David A.S."/>
            <person name="May G."/>
            <person name="Haridas S."/>
            <person name="Lim J."/>
            <person name="Wang M."/>
            <person name="Labutti K."/>
            <person name="Lipzen A."/>
            <person name="Barry K."/>
            <person name="Grigoriev I.V."/>
        </authorList>
    </citation>
    <scope>NUCLEOTIDE SEQUENCE [LARGE SCALE GENOMIC DNA]</scope>
    <source>
        <strain evidence="5">J235TASD1</strain>
    </source>
</reference>
<dbReference type="Gene3D" id="3.40.630.10">
    <property type="entry name" value="Zn peptidases"/>
    <property type="match status" value="1"/>
</dbReference>
<dbReference type="InParanoid" id="A0A136J784"/>
<dbReference type="Proteomes" id="UP000070501">
    <property type="component" value="Unassembled WGS sequence"/>
</dbReference>
<organism evidence="4 5">
    <name type="scientific">Microdochium bolleyi</name>
    <dbReference type="NCBI Taxonomy" id="196109"/>
    <lineage>
        <taxon>Eukaryota</taxon>
        <taxon>Fungi</taxon>
        <taxon>Dikarya</taxon>
        <taxon>Ascomycota</taxon>
        <taxon>Pezizomycotina</taxon>
        <taxon>Sordariomycetes</taxon>
        <taxon>Xylariomycetidae</taxon>
        <taxon>Xylariales</taxon>
        <taxon>Microdochiaceae</taxon>
        <taxon>Microdochium</taxon>
    </lineage>
</organism>
<keyword evidence="5" id="KW-1185">Reference proteome</keyword>
<dbReference type="InterPro" id="IPR052030">
    <property type="entry name" value="Peptidase_M20/M20A_hydrolases"/>
</dbReference>
<proteinExistence type="inferred from homology"/>
<evidence type="ECO:0000259" key="3">
    <source>
        <dbReference type="Pfam" id="PF07687"/>
    </source>
</evidence>
<dbReference type="InterPro" id="IPR011650">
    <property type="entry name" value="Peptidase_M20_dimer"/>
</dbReference>
<protein>
    <submittedName>
        <fullName evidence="4">Aminobenzoyl-glutamate utilization protein B</fullName>
    </submittedName>
</protein>
<dbReference type="PANTHER" id="PTHR30575">
    <property type="entry name" value="PEPTIDASE M20"/>
    <property type="match status" value="1"/>
</dbReference>
<evidence type="ECO:0000313" key="4">
    <source>
        <dbReference type="EMBL" id="KXJ93023.1"/>
    </source>
</evidence>
<dbReference type="Pfam" id="PF07687">
    <property type="entry name" value="M20_dimer"/>
    <property type="match status" value="1"/>
</dbReference>
<dbReference type="PANTHER" id="PTHR30575:SF4">
    <property type="entry name" value="PEPTIDASE M20 DOMAIN-CONTAINING PROTEIN 2"/>
    <property type="match status" value="1"/>
</dbReference>
<dbReference type="GO" id="GO:0016805">
    <property type="term" value="F:dipeptidase activity"/>
    <property type="evidence" value="ECO:0007669"/>
    <property type="project" value="InterPro"/>
</dbReference>
<comment type="similarity">
    <text evidence="1">Belongs to the peptidase M20A family.</text>
</comment>
<dbReference type="OrthoDB" id="6119954at2759"/>
<keyword evidence="2" id="KW-0732">Signal</keyword>
<evidence type="ECO:0000313" key="5">
    <source>
        <dbReference type="Proteomes" id="UP000070501"/>
    </source>
</evidence>